<organism evidence="1">
    <name type="scientific">Siphoviridae sp. ctxdc10</name>
    <dbReference type="NCBI Taxonomy" id="2825740"/>
    <lineage>
        <taxon>Viruses</taxon>
        <taxon>Duplodnaviria</taxon>
        <taxon>Heunggongvirae</taxon>
        <taxon>Uroviricota</taxon>
        <taxon>Caudoviricetes</taxon>
    </lineage>
</organism>
<reference evidence="1" key="1">
    <citation type="journal article" date="2021" name="Proc. Natl. Acad. Sci. U.S.A.">
        <title>A Catalog of Tens of Thousands of Viruses from Human Metagenomes Reveals Hidden Associations with Chronic Diseases.</title>
        <authorList>
            <person name="Tisza M.J."/>
            <person name="Buck C.B."/>
        </authorList>
    </citation>
    <scope>NUCLEOTIDE SEQUENCE</scope>
    <source>
        <strain evidence="1">Ctxdc10</strain>
    </source>
</reference>
<sequence>MIWLKHREDYVEVLMLLQTDGLSVLAIQICEPRQKRPQCS</sequence>
<name>A0A8S5TSF4_9CAUD</name>
<protein>
    <submittedName>
        <fullName evidence="1">Uncharacterized protein</fullName>
    </submittedName>
</protein>
<dbReference type="EMBL" id="BK015918">
    <property type="protein sequence ID" value="DAF85115.1"/>
    <property type="molecule type" value="Genomic_DNA"/>
</dbReference>
<accession>A0A8S5TSF4</accession>
<evidence type="ECO:0000313" key="1">
    <source>
        <dbReference type="EMBL" id="DAF85115.1"/>
    </source>
</evidence>
<proteinExistence type="predicted"/>